<evidence type="ECO:0000313" key="4">
    <source>
        <dbReference type="EMBL" id="CDI86423.1"/>
    </source>
</evidence>
<feature type="compositionally biased region" description="Polar residues" evidence="2">
    <location>
        <begin position="1721"/>
        <end position="1732"/>
    </location>
</feature>
<feature type="region of interest" description="Disordered" evidence="2">
    <location>
        <begin position="1711"/>
        <end position="1732"/>
    </location>
</feature>
<dbReference type="Gene3D" id="3.40.850.10">
    <property type="entry name" value="Kinesin motor domain"/>
    <property type="match status" value="2"/>
</dbReference>
<dbReference type="VEuPathDB" id="ToxoDB:EPH_0073680"/>
<dbReference type="OrthoDB" id="348243at2759"/>
<feature type="compositionally biased region" description="Low complexity" evidence="2">
    <location>
        <begin position="196"/>
        <end position="205"/>
    </location>
</feature>
<dbReference type="InterPro" id="IPR036961">
    <property type="entry name" value="Kinesin_motor_dom_sf"/>
</dbReference>
<feature type="region of interest" description="Disordered" evidence="2">
    <location>
        <begin position="1669"/>
        <end position="1688"/>
    </location>
</feature>
<dbReference type="SUPFAM" id="SSF52540">
    <property type="entry name" value="P-loop containing nucleoside triphosphate hydrolases"/>
    <property type="match status" value="2"/>
</dbReference>
<feature type="compositionally biased region" description="Low complexity" evidence="2">
    <location>
        <begin position="900"/>
        <end position="918"/>
    </location>
</feature>
<feature type="compositionally biased region" description="Polar residues" evidence="2">
    <location>
        <begin position="1145"/>
        <end position="1154"/>
    </location>
</feature>
<reference evidence="4" key="2">
    <citation type="submission" date="2013-10" db="EMBL/GenBank/DDBJ databases">
        <authorList>
            <person name="Aslett M."/>
        </authorList>
    </citation>
    <scope>NUCLEOTIDE SEQUENCE [LARGE SCALE GENOMIC DNA]</scope>
    <source>
        <strain evidence="4">Houghton</strain>
    </source>
</reference>
<feature type="region of interest" description="Disordered" evidence="2">
    <location>
        <begin position="1010"/>
        <end position="1113"/>
    </location>
</feature>
<feature type="compositionally biased region" description="Polar residues" evidence="2">
    <location>
        <begin position="1655"/>
        <end position="1664"/>
    </location>
</feature>
<dbReference type="InterPro" id="IPR001752">
    <property type="entry name" value="Kinesin_motor_dom"/>
</dbReference>
<keyword evidence="1" id="KW-0067">ATP-binding</keyword>
<dbReference type="PROSITE" id="PS50067">
    <property type="entry name" value="KINESIN_MOTOR_2"/>
    <property type="match status" value="1"/>
</dbReference>
<feature type="region of interest" description="Disordered" evidence="2">
    <location>
        <begin position="759"/>
        <end position="996"/>
    </location>
</feature>
<dbReference type="Pfam" id="PF00225">
    <property type="entry name" value="Kinesin"/>
    <property type="match status" value="1"/>
</dbReference>
<feature type="compositionally biased region" description="Basic and acidic residues" evidence="2">
    <location>
        <begin position="1032"/>
        <end position="1041"/>
    </location>
</feature>
<feature type="region of interest" description="Disordered" evidence="2">
    <location>
        <begin position="1145"/>
        <end position="1204"/>
    </location>
</feature>
<dbReference type="GO" id="GO:0008017">
    <property type="term" value="F:microtubule binding"/>
    <property type="evidence" value="ECO:0007669"/>
    <property type="project" value="InterPro"/>
</dbReference>
<protein>
    <submittedName>
        <fullName evidence="4">Kinesin motor domain-containing protein, putative</fullName>
    </submittedName>
</protein>
<evidence type="ECO:0000313" key="5">
    <source>
        <dbReference type="Proteomes" id="UP000018201"/>
    </source>
</evidence>
<feature type="compositionally biased region" description="Polar residues" evidence="2">
    <location>
        <begin position="971"/>
        <end position="981"/>
    </location>
</feature>
<feature type="compositionally biased region" description="Basic and acidic residues" evidence="2">
    <location>
        <begin position="1093"/>
        <end position="1111"/>
    </location>
</feature>
<dbReference type="SMART" id="SM00129">
    <property type="entry name" value="KISc"/>
    <property type="match status" value="1"/>
</dbReference>
<dbReference type="Proteomes" id="UP000018201">
    <property type="component" value="Unassembled WGS sequence"/>
</dbReference>
<feature type="compositionally biased region" description="Low complexity" evidence="2">
    <location>
        <begin position="2010"/>
        <end position="2029"/>
    </location>
</feature>
<feature type="binding site" evidence="1">
    <location>
        <begin position="123"/>
        <end position="130"/>
    </location>
    <ligand>
        <name>ATP</name>
        <dbReference type="ChEBI" id="CHEBI:30616"/>
    </ligand>
</feature>
<sequence>MLELPSKGKGVHSQQISPLYVVSRCSCQPKQQQQQQALQQPSHLEGPLYSVVSGNSISVALPESAKKQTSAAPDSCASSSSSFRVSGKVFDANVGNTALYVNTLQPLVLSSTEGISSLVIAYGTSGSGKSHSLFGSLHSPGLIFSALSDLFSHIASYNNSASASAKSIPSCVAKAAWTEVPCGAPRECPSKGSNDSPPGLLSAGAPSGGPPRGSCGCPCGELGVLGSEFSVSISFVEIRNEDVGDLLRGCERQYRPGQRLPTVCTTDLETDGGNSDENTSLKQVDVGTLEEAVELVARAAAFKKARDSVLGNEGTNCILRLSVERACCLACPQHAPAAAMAAAGARSAEAAGGGRAAAVCGKATGALQAANKRQTEKSAPKETVTILKADITFFEAARVETLLNQPPGLSVLLVFVCIRGTAAVAPAAATPASASVLAAAVAARAARLAPLVCTATSLESAAAASARTAAASGPAAAEAEAAGRDTAGVGCALVLRLVDIEGAVNRSLFYLTECLLRLSESPASLKSFAWGASAATSLLRSGLEGPCFLLMLATISPCPEAVVPSLAVLRLARTVSDIRRRIQRRFLQPSKSRLFSLHRSVLRESEALFLGVSSLRRQQQLLRLQRQKEWWLPSTEERLRAILVGGEGDWRLLEGSRVGHLRRMLEHLQSSSSFMRFVLAEEEPFQEKVLPVGPPTAPTTPKAKPTPQGIPPLSLKTKAKLTQFTPIAEVPIQLNKAATPAPAPTNDERINLTALLFGSDTEEESPHRGAELAYPRQGHPYPGEVPLYPDKGDPYRWAGPDDAQQGPPYPMESFRSPAVRGLFSDEKQEGASPGPPTPQANEAEGPPSAIGRGPDHGTPQTEEPHGNLQREAVMCPDPPPSELFSYPSKGPLALSPRTPAATETTTAKAAAEAEVAAECSGDGPRGPELGMALGVGTPGDILNDATGPQTLVVAPPRPLGVSEPFAVDPSIASSPGTPLSSESEEDTERDADRHRKRLFFKVQLRLTAAPPLSESIPQQQQQQHQQPVAFHCSEEVDHENRQYNTNLLTPRFSTKRDGNGDEPDEAVCKGLPPKAVPLRNSSNSASEGGNESSKGRRQEMRSEEGRNKLLREASALRSEVMSLIQESPTAKPWGGPRFCRSPVVSSPLCSNNNEPEGAPRMPSRDRSSREGYFEGGPNPKARPPPQLEHRQVPQTQDRNPPEGPRCVPCEGGAACNLYCVHAHVPLSPVNAASPSWGTSDHQGVPQPQRAYLQLVEMPCGNPPSPWGPQVTTCGFGREGMFKGRPMTCVPPAALEQPQIAQAIQARDSSRRPPRAPPLTEADRELLHFRASKGGASWEVPASPARAAARNTTAHARAAAAGEGEGSGFCLPEEPRGRCRPADSKSDLLLQGSLRPWTRKGRSPPCVSVSPAYSRGRITTEGPAVRHTRTRGRQSGGPSAQGKGLQRGMREACPSPAVDIPQPANSCRAVHTPQAAHTPTHIPVTNAVYAPALSTFPGQVRAPIIVPSTASVAGGASRPRGYELQFKGHATLFGCSCDGSSSSGDPPSSVSSSLPTARGEMEGETQKDIPRSSEQRMTATAAAAATDKDLKSSGVRGASLQNPVTVSPNIPQHSQHEEQHMQQRLPQQQELERHKQQQQEQHHHQHKQQLHLQQESIGSRAQDDMTSTVLRLPSSVGGSPLPQAASGRSEFLPRPAAAAIPFTGAHAAASSSACLPEGAPGSQGSPNYPQAGNLSARGAAGEVRCLHRGVAAVGGHPYFQESPQGHSNPAAHPTKPHVRVLHSPVPTSCNSEGPVGASLSSPCYHPVSWGNASFSGPSGVKRAYSPSMTCWAPMAPQSSSPPARIVNIIKRTREGIATDFVLGKEKSRTVYPPEQPLNIPLASTGSLGGIPQASSPRLVTGAYQPCARGFRGSDAAVLSVPAEAAVPAANGAANPYSGPSPMSTWGLPPTLAPGQVWAKTTFFPGSSQGEGAPQATLCPQGPSAYYACTPTPSAWGHKGFPVQQGTGAQGGPSPCGQQGASQQAASRAAPTSGSSGCLRTCSVGPRQGVVRRPTEVRSSSSGAAPAAGREQLSRGNLLTMMGEESIQEGGEANCFDDCLALLNAKVGRFYRSRPEFPPGQTLAGRPPCPFRRRRSVSRAVNRGAVDSTSSNPPGKGEGSCDAPRSCELKVSCGVGK</sequence>
<evidence type="ECO:0000259" key="3">
    <source>
        <dbReference type="PROSITE" id="PS50067"/>
    </source>
</evidence>
<feature type="region of interest" description="Disordered" evidence="2">
    <location>
        <begin position="1537"/>
        <end position="1664"/>
    </location>
</feature>
<feature type="compositionally biased region" description="Basic and acidic residues" evidence="2">
    <location>
        <begin position="1629"/>
        <end position="1641"/>
    </location>
</feature>
<dbReference type="GO" id="GO:0005871">
    <property type="term" value="C:kinesin complex"/>
    <property type="evidence" value="ECO:0007669"/>
    <property type="project" value="TreeGrafter"/>
</dbReference>
<gene>
    <name evidence="4" type="ORF">EPH_0073680</name>
</gene>
<feature type="compositionally biased region" description="Basic and acidic residues" evidence="2">
    <location>
        <begin position="1162"/>
        <end position="1172"/>
    </location>
</feature>
<evidence type="ECO:0000256" key="1">
    <source>
        <dbReference type="PROSITE-ProRule" id="PRU00283"/>
    </source>
</evidence>
<dbReference type="GO" id="GO:0005524">
    <property type="term" value="F:ATP binding"/>
    <property type="evidence" value="ECO:0007669"/>
    <property type="project" value="UniProtKB-UniRule"/>
</dbReference>
<feature type="region of interest" description="Disordered" evidence="2">
    <location>
        <begin position="1997"/>
        <end position="2070"/>
    </location>
</feature>
<keyword evidence="1" id="KW-0547">Nucleotide-binding</keyword>
<keyword evidence="1" id="KW-0505">Motor protein</keyword>
<dbReference type="PANTHER" id="PTHR24115">
    <property type="entry name" value="KINESIN-RELATED"/>
    <property type="match status" value="1"/>
</dbReference>
<feature type="compositionally biased region" description="Basic and acidic residues" evidence="2">
    <location>
        <begin position="1558"/>
        <end position="1573"/>
    </location>
</feature>
<feature type="domain" description="Kinesin motor" evidence="3">
    <location>
        <begin position="56"/>
        <end position="247"/>
    </location>
</feature>
<dbReference type="GO" id="GO:0007018">
    <property type="term" value="P:microtubule-based movement"/>
    <property type="evidence" value="ECO:0007669"/>
    <property type="project" value="InterPro"/>
</dbReference>
<organism evidence="4 5">
    <name type="scientific">Eimeria praecox</name>
    <dbReference type="NCBI Taxonomy" id="51316"/>
    <lineage>
        <taxon>Eukaryota</taxon>
        <taxon>Sar</taxon>
        <taxon>Alveolata</taxon>
        <taxon>Apicomplexa</taxon>
        <taxon>Conoidasida</taxon>
        <taxon>Coccidia</taxon>
        <taxon>Eucoccidiorida</taxon>
        <taxon>Eimeriorina</taxon>
        <taxon>Eimeriidae</taxon>
        <taxon>Eimeria</taxon>
    </lineage>
</organism>
<reference evidence="4" key="1">
    <citation type="submission" date="2013-10" db="EMBL/GenBank/DDBJ databases">
        <title>Genomic analysis of the causative agents of coccidiosis in chickens.</title>
        <authorList>
            <person name="Reid A.J."/>
            <person name="Blake D."/>
            <person name="Billington K."/>
            <person name="Browne H."/>
            <person name="Dunn M."/>
            <person name="Hung S."/>
            <person name="Kawahara F."/>
            <person name="Miranda-Saavedra D."/>
            <person name="Mourier T."/>
            <person name="Nagra H."/>
            <person name="Otto T.D."/>
            <person name="Rawlings N."/>
            <person name="Sanchez A."/>
            <person name="Sanders M."/>
            <person name="Subramaniam C."/>
            <person name="Tay Y."/>
            <person name="Dear P."/>
            <person name="Doerig C."/>
            <person name="Gruber A."/>
            <person name="Parkinson J."/>
            <person name="Shirley M."/>
            <person name="Wan K.L."/>
            <person name="Berriman M."/>
            <person name="Tomley F."/>
            <person name="Pain A."/>
        </authorList>
    </citation>
    <scope>NUCLEOTIDE SEQUENCE [LARGE SCALE GENOMIC DNA]</scope>
    <source>
        <strain evidence="4">Houghton</strain>
    </source>
</reference>
<feature type="region of interest" description="Disordered" evidence="2">
    <location>
        <begin position="1425"/>
        <end position="1446"/>
    </location>
</feature>
<comment type="similarity">
    <text evidence="1">Belongs to the TRAFAC class myosin-kinesin ATPase superfamily. Kinesin family.</text>
</comment>
<dbReference type="GO" id="GO:0003777">
    <property type="term" value="F:microtubule motor activity"/>
    <property type="evidence" value="ECO:0007669"/>
    <property type="project" value="InterPro"/>
</dbReference>
<dbReference type="GO" id="GO:0005874">
    <property type="term" value="C:microtubule"/>
    <property type="evidence" value="ECO:0007669"/>
    <property type="project" value="TreeGrafter"/>
</dbReference>
<dbReference type="GO" id="GO:0016887">
    <property type="term" value="F:ATP hydrolysis activity"/>
    <property type="evidence" value="ECO:0007669"/>
    <property type="project" value="TreeGrafter"/>
</dbReference>
<name>U6H4K6_9EIME</name>
<evidence type="ECO:0000256" key="2">
    <source>
        <dbReference type="SAM" id="MobiDB-lite"/>
    </source>
</evidence>
<dbReference type="InterPro" id="IPR027417">
    <property type="entry name" value="P-loop_NTPase"/>
</dbReference>
<feature type="region of interest" description="Disordered" evidence="2">
    <location>
        <begin position="186"/>
        <end position="207"/>
    </location>
</feature>
<feature type="compositionally biased region" description="Low complexity" evidence="2">
    <location>
        <begin position="1080"/>
        <end position="1092"/>
    </location>
</feature>
<feature type="region of interest" description="Disordered" evidence="2">
    <location>
        <begin position="2116"/>
        <end position="2163"/>
    </location>
</feature>
<feature type="compositionally biased region" description="Low complexity" evidence="2">
    <location>
        <begin position="2057"/>
        <end position="2067"/>
    </location>
</feature>
<keyword evidence="5" id="KW-1185">Reference proteome</keyword>
<feature type="compositionally biased region" description="Low complexity" evidence="2">
    <location>
        <begin position="1537"/>
        <end position="1552"/>
    </location>
</feature>
<proteinExistence type="inferred from homology"/>
<dbReference type="EMBL" id="HG695317">
    <property type="protein sequence ID" value="CDI86423.1"/>
    <property type="molecule type" value="Genomic_DNA"/>
</dbReference>
<feature type="compositionally biased region" description="Polar residues" evidence="2">
    <location>
        <begin position="1598"/>
        <end position="1610"/>
    </location>
</feature>
<feature type="compositionally biased region" description="Polar residues" evidence="2">
    <location>
        <begin position="1042"/>
        <end position="1052"/>
    </location>
</feature>
<feature type="region of interest" description="Disordered" evidence="2">
    <location>
        <begin position="689"/>
        <end position="710"/>
    </location>
</feature>
<accession>U6H4K6</accession>
<dbReference type="InterPro" id="IPR027640">
    <property type="entry name" value="Kinesin-like_fam"/>
</dbReference>